<protein>
    <submittedName>
        <fullName evidence="1">Uncharacterized protein</fullName>
    </submittedName>
</protein>
<sequence>MKNYEKINIMLFVDVDELFISDDSVLLECVEEEVTVIVETSIEDLLVGTVLLSKKDTFKLYNDHAFRLEFSAFKGNQKWVIQVYCVCSYIYLAIVVVDVSSSVRNHVYV</sequence>
<comment type="caution">
    <text evidence="1">The sequence shown here is derived from an EMBL/GenBank/DDBJ whole genome shotgun (WGS) entry which is preliminary data.</text>
</comment>
<organism evidence="1 2">
    <name type="scientific">Catharanthus roseus</name>
    <name type="common">Madagascar periwinkle</name>
    <name type="synonym">Vinca rosea</name>
    <dbReference type="NCBI Taxonomy" id="4058"/>
    <lineage>
        <taxon>Eukaryota</taxon>
        <taxon>Viridiplantae</taxon>
        <taxon>Streptophyta</taxon>
        <taxon>Embryophyta</taxon>
        <taxon>Tracheophyta</taxon>
        <taxon>Spermatophyta</taxon>
        <taxon>Magnoliopsida</taxon>
        <taxon>eudicotyledons</taxon>
        <taxon>Gunneridae</taxon>
        <taxon>Pentapetalae</taxon>
        <taxon>asterids</taxon>
        <taxon>lamiids</taxon>
        <taxon>Gentianales</taxon>
        <taxon>Apocynaceae</taxon>
        <taxon>Rauvolfioideae</taxon>
        <taxon>Vinceae</taxon>
        <taxon>Catharanthinae</taxon>
        <taxon>Catharanthus</taxon>
    </lineage>
</organism>
<keyword evidence="2" id="KW-1185">Reference proteome</keyword>
<reference evidence="2" key="1">
    <citation type="journal article" date="2023" name="Nat. Plants">
        <title>Single-cell RNA sequencing provides a high-resolution roadmap for understanding the multicellular compartmentation of specialized metabolism.</title>
        <authorList>
            <person name="Sun S."/>
            <person name="Shen X."/>
            <person name="Li Y."/>
            <person name="Li Y."/>
            <person name="Wang S."/>
            <person name="Li R."/>
            <person name="Zhang H."/>
            <person name="Shen G."/>
            <person name="Guo B."/>
            <person name="Wei J."/>
            <person name="Xu J."/>
            <person name="St-Pierre B."/>
            <person name="Chen S."/>
            <person name="Sun C."/>
        </authorList>
    </citation>
    <scope>NUCLEOTIDE SEQUENCE [LARGE SCALE GENOMIC DNA]</scope>
</reference>
<gene>
    <name evidence="1" type="ORF">M9H77_01395</name>
</gene>
<evidence type="ECO:0000313" key="1">
    <source>
        <dbReference type="EMBL" id="KAI5680168.1"/>
    </source>
</evidence>
<dbReference type="EMBL" id="CM044701">
    <property type="protein sequence ID" value="KAI5680168.1"/>
    <property type="molecule type" value="Genomic_DNA"/>
</dbReference>
<name>A0ACC0C5D5_CATRO</name>
<dbReference type="Proteomes" id="UP001060085">
    <property type="component" value="Linkage Group LG01"/>
</dbReference>
<evidence type="ECO:0000313" key="2">
    <source>
        <dbReference type="Proteomes" id="UP001060085"/>
    </source>
</evidence>
<accession>A0ACC0C5D5</accession>
<proteinExistence type="predicted"/>